<dbReference type="SUPFAM" id="SSF52540">
    <property type="entry name" value="P-loop containing nucleoside triphosphate hydrolases"/>
    <property type="match status" value="1"/>
</dbReference>
<feature type="region of interest" description="Disordered" evidence="1">
    <location>
        <begin position="747"/>
        <end position="811"/>
    </location>
</feature>
<dbReference type="EMBL" id="CACVBS010000056">
    <property type="protein sequence ID" value="CAA7266768.1"/>
    <property type="molecule type" value="Genomic_DNA"/>
</dbReference>
<protein>
    <recommendedName>
        <fullName evidence="4">G domain-containing protein</fullName>
    </recommendedName>
</protein>
<keyword evidence="3" id="KW-1185">Reference proteome</keyword>
<feature type="compositionally biased region" description="Low complexity" evidence="1">
    <location>
        <begin position="838"/>
        <end position="847"/>
    </location>
</feature>
<evidence type="ECO:0000313" key="2">
    <source>
        <dbReference type="EMBL" id="CAA7266768.1"/>
    </source>
</evidence>
<dbReference type="InterPro" id="IPR027417">
    <property type="entry name" value="P-loop_NTPase"/>
</dbReference>
<dbReference type="Proteomes" id="UP000467700">
    <property type="component" value="Unassembled WGS sequence"/>
</dbReference>
<evidence type="ECO:0000313" key="3">
    <source>
        <dbReference type="Proteomes" id="UP000467700"/>
    </source>
</evidence>
<reference evidence="2 3" key="1">
    <citation type="submission" date="2020-01" db="EMBL/GenBank/DDBJ databases">
        <authorList>
            <person name="Gupta K D."/>
        </authorList>
    </citation>
    <scope>NUCLEOTIDE SEQUENCE [LARGE SCALE GENOMIC DNA]</scope>
</reference>
<dbReference type="Gene3D" id="3.40.50.300">
    <property type="entry name" value="P-loop containing nucleotide triphosphate hydrolases"/>
    <property type="match status" value="1"/>
</dbReference>
<proteinExistence type="predicted"/>
<sequence>MWDEIPEDEGIKREGQLVNEVWKDMINRGARTHRFHNTYASAQEILTHQLQPQVQPNRPLLLVRELVDQGLRLRKTSAARIILVLGNNPKAKNGKSFRLKVNQADIEYILRKIKVIFLVFNSGRDDGPGSTSPVFPTRDLTPINLTFSDLPPPIRPRSSIEHRTQHEPRVMEENRLRQVPNASTTPYHYRIIVVYATDGFDRRVDLQTQNSNDADTLNLIQSVVSHLASLGGLSISLDQLREHILSLHGTYSNLDWRVTTLEENASTVPEQPSESGTVAPSRTLCASILNERCQDADGESDQPIALSRESSLRSLETEGSSSSNNSSTSSILIELMPVEPETSASLGPLVSSDGIPTHDDLELASITNWQNRISDELLAMRRTQETLRAESLVRAGRDEHLRWKVDVLATAVAEHHTIIHRPVQESMVFHVHGGNFNQVLSQQATIQNTHIDDIRYFTPTFMDISASDIVIMVMGPSGTGKTNFLSKAADINLRRGDRLHSDSHSFQLVDFHVDELNRRVILVDTPSLDSSYGALKAIADWLDNVYGNDAKLVGILYLQSIAAVRMEGGLSVMLKTSFRDICGSDSLENVGLVTTMWDQTPDHEANKRQEELRLFWSQSIHESSLVYRFNNTNESAWKIISQQLRSIVARQKVSPTPSISASQPFLRRLASPFKRKKEIGGRLLGTAELPADFRARADLFRRRSGYSTVSILLQPRSLCDQSCDDSSISIQIKSTFDDGQTFDETQTSMTSLRESLPFPDSPQTGSAKKTAEARRSRFYSHAPRNITELSLGGRDDGSYFPSERRSAEAAEPKYVRIAGNVINIYVSPGSLEGDARTSSSLSSSPGS</sequence>
<feature type="region of interest" description="Disordered" evidence="1">
    <location>
        <begin position="311"/>
        <end position="330"/>
    </location>
</feature>
<feature type="region of interest" description="Disordered" evidence="1">
    <location>
        <begin position="828"/>
        <end position="847"/>
    </location>
</feature>
<feature type="compositionally biased region" description="Basic and acidic residues" evidence="1">
    <location>
        <begin position="793"/>
        <end position="811"/>
    </location>
</feature>
<comment type="caution">
    <text evidence="2">The sequence shown here is derived from an EMBL/GenBank/DDBJ whole genome shotgun (WGS) entry which is preliminary data.</text>
</comment>
<evidence type="ECO:0008006" key="4">
    <source>
        <dbReference type="Google" id="ProtNLM"/>
    </source>
</evidence>
<dbReference type="CDD" id="cd00882">
    <property type="entry name" value="Ras_like_GTPase"/>
    <property type="match status" value="1"/>
</dbReference>
<gene>
    <name evidence="2" type="ORF">AAE3_LOCUS8883</name>
</gene>
<dbReference type="AlphaFoldDB" id="A0A8S0W8H4"/>
<dbReference type="OrthoDB" id="2797502at2759"/>
<accession>A0A8S0W8H4</accession>
<evidence type="ECO:0000256" key="1">
    <source>
        <dbReference type="SAM" id="MobiDB-lite"/>
    </source>
</evidence>
<organism evidence="2 3">
    <name type="scientific">Cyclocybe aegerita</name>
    <name type="common">Black poplar mushroom</name>
    <name type="synonym">Agrocybe aegerita</name>
    <dbReference type="NCBI Taxonomy" id="1973307"/>
    <lineage>
        <taxon>Eukaryota</taxon>
        <taxon>Fungi</taxon>
        <taxon>Dikarya</taxon>
        <taxon>Basidiomycota</taxon>
        <taxon>Agaricomycotina</taxon>
        <taxon>Agaricomycetes</taxon>
        <taxon>Agaricomycetidae</taxon>
        <taxon>Agaricales</taxon>
        <taxon>Agaricineae</taxon>
        <taxon>Bolbitiaceae</taxon>
        <taxon>Cyclocybe</taxon>
    </lineage>
</organism>
<name>A0A8S0W8H4_CYCAE</name>